<dbReference type="RefSeq" id="WP_034638147.1">
    <property type="nucleotide sequence ID" value="NZ_CBCSJC010000007.1"/>
</dbReference>
<keyword evidence="5" id="KW-1185">Reference proteome</keyword>
<comment type="caution">
    <text evidence="4">The sequence shown here is derived from an EMBL/GenBank/DDBJ whole genome shotgun (WGS) entry which is preliminary data.</text>
</comment>
<dbReference type="STRING" id="574376.BAMA_19400"/>
<feature type="signal peptide" evidence="2">
    <location>
        <begin position="1"/>
        <end position="27"/>
    </location>
</feature>
<organism evidence="4 5">
    <name type="scientific">Bacillus manliponensis</name>
    <dbReference type="NCBI Taxonomy" id="574376"/>
    <lineage>
        <taxon>Bacteria</taxon>
        <taxon>Bacillati</taxon>
        <taxon>Bacillota</taxon>
        <taxon>Bacilli</taxon>
        <taxon>Bacillales</taxon>
        <taxon>Bacillaceae</taxon>
        <taxon>Bacillus</taxon>
        <taxon>Bacillus cereus group</taxon>
    </lineage>
</organism>
<feature type="region of interest" description="Disordered" evidence="1">
    <location>
        <begin position="89"/>
        <end position="108"/>
    </location>
</feature>
<feature type="chain" id="PRO_5001691043" description="PepSY domain-containing protein" evidence="2">
    <location>
        <begin position="28"/>
        <end position="180"/>
    </location>
</feature>
<dbReference type="Proteomes" id="UP000027822">
    <property type="component" value="Unassembled WGS sequence"/>
</dbReference>
<proteinExistence type="predicted"/>
<evidence type="ECO:0000256" key="2">
    <source>
        <dbReference type="SAM" id="SignalP"/>
    </source>
</evidence>
<dbReference type="AlphaFoldDB" id="A0A073KCE7"/>
<dbReference type="EMBL" id="JOTN01000005">
    <property type="protein sequence ID" value="KEK19933.1"/>
    <property type="molecule type" value="Genomic_DNA"/>
</dbReference>
<reference evidence="4 5" key="1">
    <citation type="submission" date="2014-06" db="EMBL/GenBank/DDBJ databases">
        <title>Draft genome sequence of Bacillus manliponensis JCM 15802 (MCCC 1A00708).</title>
        <authorList>
            <person name="Lai Q."/>
            <person name="Liu Y."/>
            <person name="Shao Z."/>
        </authorList>
    </citation>
    <scope>NUCLEOTIDE SEQUENCE [LARGE SCALE GENOMIC DNA]</scope>
    <source>
        <strain evidence="4 5">JCM 15802</strain>
    </source>
</reference>
<feature type="domain" description="PepSY" evidence="3">
    <location>
        <begin position="35"/>
        <end position="88"/>
    </location>
</feature>
<keyword evidence="2" id="KW-0732">Signal</keyword>
<protein>
    <recommendedName>
        <fullName evidence="3">PepSY domain-containing protein</fullName>
    </recommendedName>
</protein>
<name>A0A073KCE7_9BACI</name>
<gene>
    <name evidence="4" type="ORF">BAMA_19400</name>
</gene>
<dbReference type="InterPro" id="IPR025711">
    <property type="entry name" value="PepSY"/>
</dbReference>
<dbReference type="Gene3D" id="3.10.450.40">
    <property type="match status" value="2"/>
</dbReference>
<dbReference type="OrthoDB" id="2943484at2"/>
<sequence>MNKKIVTGIVCLAGVGLLAACDNDATADISKETFKISLNEAVEIFEEKHPNATITSINFDKDFGEYRYDIEGVDNSKEYEISVDATSKDLKEKEEKLDREDANGQKKRNEALNLEKIISPQEAMKAALAEMNNKGNAVEWSIEQELQNTYYSVQVKDGRTETEVNVSATDGKILSVETDQ</sequence>
<dbReference type="Pfam" id="PF03413">
    <property type="entry name" value="PepSY"/>
    <property type="match status" value="2"/>
</dbReference>
<evidence type="ECO:0000256" key="1">
    <source>
        <dbReference type="SAM" id="MobiDB-lite"/>
    </source>
</evidence>
<dbReference type="PROSITE" id="PS51257">
    <property type="entry name" value="PROKAR_LIPOPROTEIN"/>
    <property type="match status" value="1"/>
</dbReference>
<accession>A0A073KCE7</accession>
<evidence type="ECO:0000313" key="5">
    <source>
        <dbReference type="Proteomes" id="UP000027822"/>
    </source>
</evidence>
<evidence type="ECO:0000313" key="4">
    <source>
        <dbReference type="EMBL" id="KEK19933.1"/>
    </source>
</evidence>
<dbReference type="eggNOG" id="COG3212">
    <property type="taxonomic scope" value="Bacteria"/>
</dbReference>
<evidence type="ECO:0000259" key="3">
    <source>
        <dbReference type="Pfam" id="PF03413"/>
    </source>
</evidence>
<feature type="domain" description="PepSY" evidence="3">
    <location>
        <begin position="118"/>
        <end position="177"/>
    </location>
</feature>